<dbReference type="EMBL" id="JAZBJZ010000113">
    <property type="protein sequence ID" value="MEE3719119.1"/>
    <property type="molecule type" value="Genomic_DNA"/>
</dbReference>
<dbReference type="Proteomes" id="UP001333818">
    <property type="component" value="Unassembled WGS sequence"/>
</dbReference>
<dbReference type="RefSeq" id="WP_330485555.1">
    <property type="nucleotide sequence ID" value="NZ_JAZBJZ010000113.1"/>
</dbReference>
<organism evidence="1 2">
    <name type="scientific">Tumidithrix elongata BACA0141</name>
    <dbReference type="NCBI Taxonomy" id="2716417"/>
    <lineage>
        <taxon>Bacteria</taxon>
        <taxon>Bacillati</taxon>
        <taxon>Cyanobacteriota</taxon>
        <taxon>Cyanophyceae</taxon>
        <taxon>Pseudanabaenales</taxon>
        <taxon>Pseudanabaenaceae</taxon>
        <taxon>Tumidithrix</taxon>
        <taxon>Tumidithrix elongata</taxon>
    </lineage>
</organism>
<protein>
    <submittedName>
        <fullName evidence="1">Uncharacterized protein</fullName>
    </submittedName>
</protein>
<evidence type="ECO:0000313" key="1">
    <source>
        <dbReference type="EMBL" id="MEE3719119.1"/>
    </source>
</evidence>
<gene>
    <name evidence="1" type="ORF">V2H45_20450</name>
</gene>
<dbReference type="AlphaFoldDB" id="A0AAW9Q4N8"/>
<comment type="caution">
    <text evidence="1">The sequence shown here is derived from an EMBL/GenBank/DDBJ whole genome shotgun (WGS) entry which is preliminary data.</text>
</comment>
<keyword evidence="2" id="KW-1185">Reference proteome</keyword>
<reference evidence="1" key="1">
    <citation type="submission" date="2024-01" db="EMBL/GenBank/DDBJ databases">
        <title>Bank of Algae and Cyanobacteria of the Azores (BACA) strain genomes.</title>
        <authorList>
            <person name="Luz R."/>
            <person name="Cordeiro R."/>
            <person name="Fonseca A."/>
            <person name="Goncalves V."/>
        </authorList>
    </citation>
    <scope>NUCLEOTIDE SEQUENCE</scope>
    <source>
        <strain evidence="1">BACA0141</strain>
    </source>
</reference>
<proteinExistence type="predicted"/>
<sequence length="85" mass="9881">MFQPPTSSSRFSEALVTHPAQVCYRHLKLDDLDKPVAGLDYEGHTYSFFKALSDWAETEKVASRMSDRYVITTTKKGWVIWVFEY</sequence>
<name>A0AAW9Q4N8_9CYAN</name>
<accession>A0AAW9Q4N8</accession>
<evidence type="ECO:0000313" key="2">
    <source>
        <dbReference type="Proteomes" id="UP001333818"/>
    </source>
</evidence>